<dbReference type="SUPFAM" id="SSF57756">
    <property type="entry name" value="Retrovirus zinc finger-like domains"/>
    <property type="match status" value="1"/>
</dbReference>
<dbReference type="STRING" id="4846.A0A367KHX5"/>
<feature type="compositionally biased region" description="Low complexity" evidence="3">
    <location>
        <begin position="157"/>
        <end position="166"/>
    </location>
</feature>
<dbReference type="Pfam" id="PF00076">
    <property type="entry name" value="RRM_1"/>
    <property type="match status" value="1"/>
</dbReference>
<dbReference type="Pfam" id="PF00098">
    <property type="entry name" value="zf-CCHC"/>
    <property type="match status" value="1"/>
</dbReference>
<comment type="caution">
    <text evidence="6">The sequence shown here is derived from an EMBL/GenBank/DDBJ whole genome shotgun (WGS) entry which is preliminary data.</text>
</comment>
<feature type="domain" description="CCHC-type" evidence="5">
    <location>
        <begin position="86"/>
        <end position="101"/>
    </location>
</feature>
<feature type="domain" description="RRM" evidence="4">
    <location>
        <begin position="1"/>
        <end position="76"/>
    </location>
</feature>
<evidence type="ECO:0000313" key="6">
    <source>
        <dbReference type="EMBL" id="RCI01833.1"/>
    </source>
</evidence>
<accession>A0A367KHX5</accession>
<dbReference type="InterPro" id="IPR000504">
    <property type="entry name" value="RRM_dom"/>
</dbReference>
<dbReference type="InterPro" id="IPR012677">
    <property type="entry name" value="Nucleotide-bd_a/b_plait_sf"/>
</dbReference>
<keyword evidence="1" id="KW-0862">Zinc</keyword>
<evidence type="ECO:0000313" key="7">
    <source>
        <dbReference type="Proteomes" id="UP000253551"/>
    </source>
</evidence>
<dbReference type="OrthoDB" id="5970at2759"/>
<feature type="compositionally biased region" description="Basic and acidic residues" evidence="3">
    <location>
        <begin position="170"/>
        <end position="181"/>
    </location>
</feature>
<dbReference type="PANTHER" id="PTHR23147">
    <property type="entry name" value="SERINE/ARGININE RICH SPLICING FACTOR"/>
    <property type="match status" value="1"/>
</dbReference>
<dbReference type="GO" id="GO:0008270">
    <property type="term" value="F:zinc ion binding"/>
    <property type="evidence" value="ECO:0007669"/>
    <property type="project" value="UniProtKB-KW"/>
</dbReference>
<dbReference type="InterPro" id="IPR050907">
    <property type="entry name" value="SRSF"/>
</dbReference>
<feature type="region of interest" description="Disordered" evidence="3">
    <location>
        <begin position="110"/>
        <end position="209"/>
    </location>
</feature>
<dbReference type="InterPro" id="IPR001878">
    <property type="entry name" value="Znf_CCHC"/>
</dbReference>
<sequence>MSVFVGRLPTRDFDDRDLEDIFYKYGRIIKCQVKQGARFAFGFIEFEDPEDAHDAIRDLDGIEIDGTRIVVEKAKGTPRKHNDTTCYNCGEEGHWARDCRRTDYRRRDRYRSYGRSRSPYGRSRSPYDYRRSSRGRSYSRSRSPLPPYDDLRERSPSPRGYYSRSPPSLPKEHGYYEDDKYAQPPLPQSSGYEDHGRSNASMEPNPNVE</sequence>
<evidence type="ECO:0000259" key="4">
    <source>
        <dbReference type="PROSITE" id="PS50102"/>
    </source>
</evidence>
<dbReference type="SMART" id="SM00360">
    <property type="entry name" value="RRM"/>
    <property type="match status" value="1"/>
</dbReference>
<organism evidence="6 7">
    <name type="scientific">Rhizopus stolonifer</name>
    <name type="common">Rhizopus nigricans</name>
    <dbReference type="NCBI Taxonomy" id="4846"/>
    <lineage>
        <taxon>Eukaryota</taxon>
        <taxon>Fungi</taxon>
        <taxon>Fungi incertae sedis</taxon>
        <taxon>Mucoromycota</taxon>
        <taxon>Mucoromycotina</taxon>
        <taxon>Mucoromycetes</taxon>
        <taxon>Mucorales</taxon>
        <taxon>Mucorineae</taxon>
        <taxon>Rhizopodaceae</taxon>
        <taxon>Rhizopus</taxon>
    </lineage>
</organism>
<dbReference type="PROSITE" id="PS50102">
    <property type="entry name" value="RRM"/>
    <property type="match status" value="1"/>
</dbReference>
<dbReference type="SMART" id="SM00343">
    <property type="entry name" value="ZnF_C2HC"/>
    <property type="match status" value="1"/>
</dbReference>
<dbReference type="PROSITE" id="PS50158">
    <property type="entry name" value="ZF_CCHC"/>
    <property type="match status" value="1"/>
</dbReference>
<name>A0A367KHX5_RHIST</name>
<keyword evidence="1" id="KW-0863">Zinc-finger</keyword>
<dbReference type="Gene3D" id="4.10.60.10">
    <property type="entry name" value="Zinc finger, CCHC-type"/>
    <property type="match status" value="1"/>
</dbReference>
<dbReference type="EMBL" id="PJQM01001644">
    <property type="protein sequence ID" value="RCI01833.1"/>
    <property type="molecule type" value="Genomic_DNA"/>
</dbReference>
<dbReference type="InterPro" id="IPR036875">
    <property type="entry name" value="Znf_CCHC_sf"/>
</dbReference>
<dbReference type="Proteomes" id="UP000253551">
    <property type="component" value="Unassembled WGS sequence"/>
</dbReference>
<gene>
    <name evidence="6" type="ORF">CU098_008826</name>
</gene>
<feature type="compositionally biased region" description="Low complexity" evidence="3">
    <location>
        <begin position="115"/>
        <end position="124"/>
    </location>
</feature>
<evidence type="ECO:0000256" key="2">
    <source>
        <dbReference type="PROSITE-ProRule" id="PRU00176"/>
    </source>
</evidence>
<proteinExistence type="predicted"/>
<dbReference type="InterPro" id="IPR035979">
    <property type="entry name" value="RBD_domain_sf"/>
</dbReference>
<evidence type="ECO:0000259" key="5">
    <source>
        <dbReference type="PROSITE" id="PS50158"/>
    </source>
</evidence>
<keyword evidence="2" id="KW-0694">RNA-binding</keyword>
<keyword evidence="1" id="KW-0479">Metal-binding</keyword>
<evidence type="ECO:0000256" key="1">
    <source>
        <dbReference type="PROSITE-ProRule" id="PRU00047"/>
    </source>
</evidence>
<dbReference type="AlphaFoldDB" id="A0A367KHX5"/>
<keyword evidence="7" id="KW-1185">Reference proteome</keyword>
<dbReference type="Gene3D" id="3.30.70.330">
    <property type="match status" value="1"/>
</dbReference>
<protein>
    <submittedName>
        <fullName evidence="6">Uncharacterized protein</fullName>
    </submittedName>
</protein>
<dbReference type="GO" id="GO:0003723">
    <property type="term" value="F:RNA binding"/>
    <property type="evidence" value="ECO:0007669"/>
    <property type="project" value="UniProtKB-UniRule"/>
</dbReference>
<evidence type="ECO:0000256" key="3">
    <source>
        <dbReference type="SAM" id="MobiDB-lite"/>
    </source>
</evidence>
<dbReference type="SUPFAM" id="SSF54928">
    <property type="entry name" value="RNA-binding domain, RBD"/>
    <property type="match status" value="1"/>
</dbReference>
<feature type="compositionally biased region" description="Polar residues" evidence="3">
    <location>
        <begin position="198"/>
        <end position="209"/>
    </location>
</feature>
<reference evidence="6 7" key="1">
    <citation type="journal article" date="2018" name="G3 (Bethesda)">
        <title>Phylogenetic and Phylogenomic Definition of Rhizopus Species.</title>
        <authorList>
            <person name="Gryganskyi A.P."/>
            <person name="Golan J."/>
            <person name="Dolatabadi S."/>
            <person name="Mondo S."/>
            <person name="Robb S."/>
            <person name="Idnurm A."/>
            <person name="Muszewska A."/>
            <person name="Steczkiewicz K."/>
            <person name="Masonjones S."/>
            <person name="Liao H.L."/>
            <person name="Gajdeczka M.T."/>
            <person name="Anike F."/>
            <person name="Vuek A."/>
            <person name="Anishchenko I.M."/>
            <person name="Voigt K."/>
            <person name="de Hoog G.S."/>
            <person name="Smith M.E."/>
            <person name="Heitman J."/>
            <person name="Vilgalys R."/>
            <person name="Stajich J.E."/>
        </authorList>
    </citation>
    <scope>NUCLEOTIDE SEQUENCE [LARGE SCALE GENOMIC DNA]</scope>
    <source>
        <strain evidence="6 7">LSU 92-RS-03</strain>
    </source>
</reference>